<feature type="non-terminal residue" evidence="2">
    <location>
        <position position="55"/>
    </location>
</feature>
<organism evidence="2">
    <name type="scientific">uncultured Rubrobacteraceae bacterium</name>
    <dbReference type="NCBI Taxonomy" id="349277"/>
    <lineage>
        <taxon>Bacteria</taxon>
        <taxon>Bacillati</taxon>
        <taxon>Actinomycetota</taxon>
        <taxon>Rubrobacteria</taxon>
        <taxon>Rubrobacterales</taxon>
        <taxon>Rubrobacteraceae</taxon>
        <taxon>environmental samples</taxon>
    </lineage>
</organism>
<feature type="compositionally biased region" description="Polar residues" evidence="1">
    <location>
        <begin position="11"/>
        <end position="23"/>
    </location>
</feature>
<dbReference type="AlphaFoldDB" id="A0A6J4R1X7"/>
<feature type="region of interest" description="Disordered" evidence="1">
    <location>
        <begin position="1"/>
        <end position="55"/>
    </location>
</feature>
<feature type="non-terminal residue" evidence="2">
    <location>
        <position position="1"/>
    </location>
</feature>
<name>A0A6J4R1X7_9ACTN</name>
<sequence length="55" mass="5941">EAYLRHAVTGSGCTSQARPGTSGTRHHSHDPRHLFTLPALNGRSDCGSDGERLRI</sequence>
<evidence type="ECO:0000256" key="1">
    <source>
        <dbReference type="SAM" id="MobiDB-lite"/>
    </source>
</evidence>
<reference evidence="2" key="1">
    <citation type="submission" date="2020-02" db="EMBL/GenBank/DDBJ databases">
        <authorList>
            <person name="Meier V. D."/>
        </authorList>
    </citation>
    <scope>NUCLEOTIDE SEQUENCE</scope>
    <source>
        <strain evidence="2">AVDCRST_MAG58</strain>
    </source>
</reference>
<dbReference type="EMBL" id="CADCVF010000056">
    <property type="protein sequence ID" value="CAA9461872.1"/>
    <property type="molecule type" value="Genomic_DNA"/>
</dbReference>
<evidence type="ECO:0000313" key="2">
    <source>
        <dbReference type="EMBL" id="CAA9461872.1"/>
    </source>
</evidence>
<accession>A0A6J4R1X7</accession>
<protein>
    <submittedName>
        <fullName evidence="2">Uncharacterized protein</fullName>
    </submittedName>
</protein>
<gene>
    <name evidence="2" type="ORF">AVDCRST_MAG58-2628</name>
</gene>
<proteinExistence type="predicted"/>